<sequence length="263" mass="28639">MDKVVSSADEAISDITDGVTISVGGFGLCGIPSVLIDALLRAEICDLEVVSNNCGVDDWGLGRLLSARRIRRMVSSYVGENKEFARQYLSGELEVELTPQGTLAERMRSGGSGIAAFFTRTGVGTHVAEGGLPWRYDAHGQIALASPAKQTQYFDTPHGPAEYVLEKAIIADFGLVRAWKGDRHGNLVYRDAARNFNPVAAMCGTITIAEVEELVEPGELDPNFIHTPGVFVHRVVELTPEQAADKRIERLVTQPRPHQEALR</sequence>
<dbReference type="SUPFAM" id="SSF100950">
    <property type="entry name" value="NagB/RpiA/CoA transferase-like"/>
    <property type="match status" value="1"/>
</dbReference>
<organism evidence="2 3">
    <name type="scientific">Williamsia marianensis</name>
    <dbReference type="NCBI Taxonomy" id="85044"/>
    <lineage>
        <taxon>Bacteria</taxon>
        <taxon>Bacillati</taxon>
        <taxon>Actinomycetota</taxon>
        <taxon>Actinomycetes</taxon>
        <taxon>Mycobacteriales</taxon>
        <taxon>Nocardiaceae</taxon>
        <taxon>Williamsia</taxon>
    </lineage>
</organism>
<dbReference type="PANTHER" id="PTHR13707">
    <property type="entry name" value="KETOACID-COENZYME A TRANSFERASE"/>
    <property type="match status" value="1"/>
</dbReference>
<dbReference type="GO" id="GO:0008410">
    <property type="term" value="F:CoA-transferase activity"/>
    <property type="evidence" value="ECO:0007669"/>
    <property type="project" value="InterPro"/>
</dbReference>
<name>A0A495K8G6_WILMA</name>
<dbReference type="NCBIfam" id="TIGR02429">
    <property type="entry name" value="pcaI_scoA_fam"/>
    <property type="match status" value="1"/>
</dbReference>
<evidence type="ECO:0000313" key="2">
    <source>
        <dbReference type="EMBL" id="RKR97461.1"/>
    </source>
</evidence>
<keyword evidence="1 2" id="KW-0808">Transferase</keyword>
<dbReference type="InterPro" id="IPR037171">
    <property type="entry name" value="NagB/RpiA_transferase-like"/>
</dbReference>
<accession>A0A495K8G6</accession>
<dbReference type="InterPro" id="IPR012792">
    <property type="entry name" value="3-oxoacid_CoA-transf_A"/>
</dbReference>
<dbReference type="EMBL" id="RBKV01000001">
    <property type="protein sequence ID" value="RKR97461.1"/>
    <property type="molecule type" value="Genomic_DNA"/>
</dbReference>
<reference evidence="2 3" key="1">
    <citation type="submission" date="2018-10" db="EMBL/GenBank/DDBJ databases">
        <title>Sequencing the genomes of 1000 actinobacteria strains.</title>
        <authorList>
            <person name="Klenk H.-P."/>
        </authorList>
    </citation>
    <scope>NUCLEOTIDE SEQUENCE [LARGE SCALE GENOMIC DNA]</scope>
    <source>
        <strain evidence="2 3">DSM 44343</strain>
    </source>
</reference>
<dbReference type="PANTHER" id="PTHR13707:SF60">
    <property type="entry name" value="ACETATE COA-TRANSFERASE SUBUNIT ALPHA"/>
    <property type="match status" value="1"/>
</dbReference>
<dbReference type="RefSeq" id="WP_062794945.1">
    <property type="nucleotide sequence ID" value="NZ_CBCRXS010000007.1"/>
</dbReference>
<dbReference type="SMART" id="SM00882">
    <property type="entry name" value="CoA_trans"/>
    <property type="match status" value="1"/>
</dbReference>
<evidence type="ECO:0000256" key="1">
    <source>
        <dbReference type="ARBA" id="ARBA00022679"/>
    </source>
</evidence>
<dbReference type="Pfam" id="PF01144">
    <property type="entry name" value="CoA_trans"/>
    <property type="match status" value="1"/>
</dbReference>
<dbReference type="Proteomes" id="UP000274762">
    <property type="component" value="Unassembled WGS sequence"/>
</dbReference>
<proteinExistence type="predicted"/>
<dbReference type="Gene3D" id="3.40.1080.10">
    <property type="entry name" value="Glutaconate Coenzyme A-transferase"/>
    <property type="match status" value="1"/>
</dbReference>
<evidence type="ECO:0000313" key="3">
    <source>
        <dbReference type="Proteomes" id="UP000274762"/>
    </source>
</evidence>
<dbReference type="InterPro" id="IPR004165">
    <property type="entry name" value="CoA_trans_fam_I"/>
</dbReference>
<gene>
    <name evidence="2" type="ORF">DFJ75_4335</name>
</gene>
<dbReference type="AlphaFoldDB" id="A0A495K8G6"/>
<comment type="caution">
    <text evidence="2">The sequence shown here is derived from an EMBL/GenBank/DDBJ whole genome shotgun (WGS) entry which is preliminary data.</text>
</comment>
<protein>
    <submittedName>
        <fullName evidence="2">3-oxoacid CoA-transferase subunit A</fullName>
    </submittedName>
</protein>
<dbReference type="OrthoDB" id="3369756at2"/>